<dbReference type="HOGENOM" id="CLU_482163_0_0_5"/>
<evidence type="ECO:0000256" key="4">
    <source>
        <dbReference type="ARBA" id="ARBA00023136"/>
    </source>
</evidence>
<evidence type="ECO:0000256" key="5">
    <source>
        <dbReference type="SAM" id="MobiDB-lite"/>
    </source>
</evidence>
<name>D8JSA6_HYPDA</name>
<comment type="subcellular location">
    <subcellularLocation>
        <location evidence="1">Membrane</location>
        <topology evidence="1">Multi-pass membrane protein</topology>
    </subcellularLocation>
</comment>
<dbReference type="OrthoDB" id="7296482at2"/>
<dbReference type="InterPro" id="IPR002523">
    <property type="entry name" value="MgTranspt_CorA/ZnTranspt_ZntB"/>
</dbReference>
<dbReference type="Pfam" id="PF01544">
    <property type="entry name" value="CorA"/>
    <property type="match status" value="1"/>
</dbReference>
<dbReference type="STRING" id="582899.Hden_0544"/>
<reference evidence="8" key="1">
    <citation type="journal article" date="2011" name="J. Bacteriol.">
        <title>Genome sequences of eight morphologically diverse alphaproteobacteria.</title>
        <authorList>
            <consortium name="US DOE Joint Genome Institute"/>
            <person name="Brown P.J."/>
            <person name="Kysela D.T."/>
            <person name="Buechlein A."/>
            <person name="Hemmerich C."/>
            <person name="Brun Y.V."/>
        </authorList>
    </citation>
    <scope>NUCLEOTIDE SEQUENCE [LARGE SCALE GENOMIC DNA]</scope>
    <source>
        <strain evidence="8">ATCC 51888 / DSM 1869 / NCIB 11706 / TK 0415</strain>
    </source>
</reference>
<dbReference type="eggNOG" id="COG0598">
    <property type="taxonomic scope" value="Bacteria"/>
</dbReference>
<keyword evidence="3 6" id="KW-1133">Transmembrane helix</keyword>
<evidence type="ECO:0000256" key="1">
    <source>
        <dbReference type="ARBA" id="ARBA00004141"/>
    </source>
</evidence>
<evidence type="ECO:0000256" key="3">
    <source>
        <dbReference type="ARBA" id="ARBA00022989"/>
    </source>
</evidence>
<accession>D8JSA6</accession>
<organism evidence="7 8">
    <name type="scientific">Hyphomicrobium denitrificans (strain ATCC 51888 / DSM 1869 / NCIMB 11706 / TK 0415)</name>
    <dbReference type="NCBI Taxonomy" id="582899"/>
    <lineage>
        <taxon>Bacteria</taxon>
        <taxon>Pseudomonadati</taxon>
        <taxon>Pseudomonadota</taxon>
        <taxon>Alphaproteobacteria</taxon>
        <taxon>Hyphomicrobiales</taxon>
        <taxon>Hyphomicrobiaceae</taxon>
        <taxon>Hyphomicrobium</taxon>
    </lineage>
</organism>
<dbReference type="EMBL" id="CP002083">
    <property type="protein sequence ID" value="ADJ22365.1"/>
    <property type="molecule type" value="Genomic_DNA"/>
</dbReference>
<dbReference type="GO" id="GO:0016020">
    <property type="term" value="C:membrane"/>
    <property type="evidence" value="ECO:0007669"/>
    <property type="project" value="UniProtKB-SubCell"/>
</dbReference>
<dbReference type="SUPFAM" id="SSF144083">
    <property type="entry name" value="Magnesium transport protein CorA, transmembrane region"/>
    <property type="match status" value="1"/>
</dbReference>
<keyword evidence="2 6" id="KW-0812">Transmembrane</keyword>
<keyword evidence="8" id="KW-1185">Reference proteome</keyword>
<dbReference type="Gene3D" id="1.20.58.340">
    <property type="entry name" value="Magnesium transport protein CorA, transmembrane region"/>
    <property type="match status" value="1"/>
</dbReference>
<dbReference type="InterPro" id="IPR045863">
    <property type="entry name" value="CorA_TM1_TM2"/>
</dbReference>
<dbReference type="Proteomes" id="UP000002033">
    <property type="component" value="Chromosome"/>
</dbReference>
<sequence>MLDEVRTADQIRQDTQQGVAEKRIQTFRQILLWPIQLVPENNATIVEDYAAILETLGPDNPWYEIADEFTGDPKDFQQRHYSEFVTFLPPVQRLLYGSGRGKPGSVCAESPIKAFRRSDVAKIRITLSAGAAPLELDVTHIDLYFFYEIDVAILAFEVHASDLPLVTVQDLMFRLGRTYPAYWEENGSGGHCPDKVEFIGNDGGVLAVSDHNDQAKFLAQVCLKRSARVASHWQFLLHPLVPHHSDLPGQIRYKQLEYSRMPQMDFLAASAGTALTRADYVRLAFASGPGSCDELPFSESHLTSFESAFCYDRYYGQHNGVEWPESRYMSCGHTLVVTGNADNPFFTDINHGCQNSFRHEHFLVFLLAHFHKAALLMFSDQLTEAMSRLDAHDKSAVLSFRMASRRALETFLRFTHRYWFHSVSNQTQARELFTLCRSHLELDRLYDDIRQEIQEMSEFLENEALRRQNDTMTRLTVVTTLGLIGTTVTGFLGMNVLAWADEPLPWRIWAFLAVLIPTILLTLLTIVNSRSLSNFMERLSDTERTKNVRPKRQKRAPPPRNN</sequence>
<dbReference type="KEGG" id="hdn:Hden_0544"/>
<feature type="compositionally biased region" description="Basic residues" evidence="5">
    <location>
        <begin position="547"/>
        <end position="562"/>
    </location>
</feature>
<evidence type="ECO:0000256" key="6">
    <source>
        <dbReference type="SAM" id="Phobius"/>
    </source>
</evidence>
<feature type="region of interest" description="Disordered" evidence="5">
    <location>
        <begin position="542"/>
        <end position="562"/>
    </location>
</feature>
<evidence type="ECO:0000256" key="2">
    <source>
        <dbReference type="ARBA" id="ARBA00022692"/>
    </source>
</evidence>
<gene>
    <name evidence="7" type="ordered locus">Hden_0544</name>
</gene>
<dbReference type="GO" id="GO:0046873">
    <property type="term" value="F:metal ion transmembrane transporter activity"/>
    <property type="evidence" value="ECO:0007669"/>
    <property type="project" value="InterPro"/>
</dbReference>
<evidence type="ECO:0000313" key="7">
    <source>
        <dbReference type="EMBL" id="ADJ22365.1"/>
    </source>
</evidence>
<protein>
    <recommendedName>
        <fullName evidence="9">Mg2 transporter protein CorA family protein</fullName>
    </recommendedName>
</protein>
<proteinExistence type="predicted"/>
<evidence type="ECO:0008006" key="9">
    <source>
        <dbReference type="Google" id="ProtNLM"/>
    </source>
</evidence>
<feature type="transmembrane region" description="Helical" evidence="6">
    <location>
        <begin position="475"/>
        <end position="500"/>
    </location>
</feature>
<evidence type="ECO:0000313" key="8">
    <source>
        <dbReference type="Proteomes" id="UP000002033"/>
    </source>
</evidence>
<keyword evidence="4 6" id="KW-0472">Membrane</keyword>
<dbReference type="AlphaFoldDB" id="D8JSA6"/>
<feature type="transmembrane region" description="Helical" evidence="6">
    <location>
        <begin position="506"/>
        <end position="527"/>
    </location>
</feature>
<dbReference type="RefSeq" id="WP_013214582.1">
    <property type="nucleotide sequence ID" value="NC_014313.1"/>
</dbReference>